<comment type="caution">
    <text evidence="3">The sequence shown here is derived from an EMBL/GenBank/DDBJ whole genome shotgun (WGS) entry which is preliminary data.</text>
</comment>
<gene>
    <name evidence="3" type="ORF">ACFSYH_04505</name>
</gene>
<feature type="transmembrane region" description="Helical" evidence="1">
    <location>
        <begin position="20"/>
        <end position="45"/>
    </location>
</feature>
<evidence type="ECO:0000313" key="3">
    <source>
        <dbReference type="EMBL" id="MFD2839829.1"/>
    </source>
</evidence>
<dbReference type="EMBL" id="JBHUOP010000002">
    <property type="protein sequence ID" value="MFD2839829.1"/>
    <property type="molecule type" value="Genomic_DNA"/>
</dbReference>
<reference evidence="4" key="1">
    <citation type="journal article" date="2019" name="Int. J. Syst. Evol. Microbiol.">
        <title>The Global Catalogue of Microorganisms (GCM) 10K type strain sequencing project: providing services to taxonomists for standard genome sequencing and annotation.</title>
        <authorList>
            <consortium name="The Broad Institute Genomics Platform"/>
            <consortium name="The Broad Institute Genome Sequencing Center for Infectious Disease"/>
            <person name="Wu L."/>
            <person name="Ma J."/>
        </authorList>
    </citation>
    <scope>NUCLEOTIDE SEQUENCE [LARGE SCALE GENOMIC DNA]</scope>
    <source>
        <strain evidence="4">KCTC 33576</strain>
    </source>
</reference>
<feature type="domain" description="DUF58" evidence="2">
    <location>
        <begin position="192"/>
        <end position="389"/>
    </location>
</feature>
<accession>A0ABW5XFH6</accession>
<proteinExistence type="predicted"/>
<keyword evidence="1" id="KW-0472">Membrane</keyword>
<evidence type="ECO:0000313" key="4">
    <source>
        <dbReference type="Proteomes" id="UP001597391"/>
    </source>
</evidence>
<dbReference type="Pfam" id="PF01882">
    <property type="entry name" value="DUF58"/>
    <property type="match status" value="1"/>
</dbReference>
<dbReference type="InterPro" id="IPR002881">
    <property type="entry name" value="DUF58"/>
</dbReference>
<keyword evidence="1" id="KW-0812">Transmembrane</keyword>
<sequence>MALSWRPAALMAFGLVPVLITQAPLMVLLWAALVVVVCVVDLMLAARPRSLQISRNLPLQVRLSQTVESELIIRNTDDRQARGRVRDGWEPSAGAEGVEAPVSLAPGAAMRMKVRLTPTRRGERRSLFVTVRLFGPLGFAARQYTFDGSASVRVLPEFKARKHLPSRIARLRELDGESAVQIRSAGTEFDSLRTYVEGDDVRSIDWRATARSQEVTLRTWRPERDRRVYVIMDTSRTSAPRIGDEPRLDTFIESALLLGALCSKAGDKVEFIAFDRVVRARTAPQSADTAIRELGTAMSGVESVLVETDWDALSALIRSRAKQRSLVVFLSNASLAQADIGALTALSALARDHLVIKASVTDPEVTLMSTYRENSVAVYDAAAAEKTLFDESAGASLLSRSGVVVLSELPEDLPPKLSDKYIELKAAGRL</sequence>
<dbReference type="RefSeq" id="WP_377465395.1">
    <property type="nucleotide sequence ID" value="NZ_JBHUOP010000002.1"/>
</dbReference>
<evidence type="ECO:0000259" key="2">
    <source>
        <dbReference type="Pfam" id="PF01882"/>
    </source>
</evidence>
<protein>
    <submittedName>
        <fullName evidence="3">DUF58 domain-containing protein</fullName>
    </submittedName>
</protein>
<name>A0ABW5XFH6_9MICO</name>
<dbReference type="PANTHER" id="PTHR33608">
    <property type="entry name" value="BLL2464 PROTEIN"/>
    <property type="match status" value="1"/>
</dbReference>
<organism evidence="3 4">
    <name type="scientific">Populibacterium corticicola</name>
    <dbReference type="NCBI Taxonomy" id="1812826"/>
    <lineage>
        <taxon>Bacteria</taxon>
        <taxon>Bacillati</taxon>
        <taxon>Actinomycetota</taxon>
        <taxon>Actinomycetes</taxon>
        <taxon>Micrococcales</taxon>
        <taxon>Jonesiaceae</taxon>
        <taxon>Populibacterium</taxon>
    </lineage>
</organism>
<keyword evidence="1" id="KW-1133">Transmembrane helix</keyword>
<keyword evidence="4" id="KW-1185">Reference proteome</keyword>
<evidence type="ECO:0000256" key="1">
    <source>
        <dbReference type="SAM" id="Phobius"/>
    </source>
</evidence>
<dbReference type="Proteomes" id="UP001597391">
    <property type="component" value="Unassembled WGS sequence"/>
</dbReference>
<dbReference type="PANTHER" id="PTHR33608:SF3">
    <property type="entry name" value="SLR2013 PROTEIN"/>
    <property type="match status" value="1"/>
</dbReference>